<reference evidence="1" key="1">
    <citation type="submission" date="2018-11" db="EMBL/GenBank/DDBJ databases">
        <authorList>
            <consortium name="Genoscope - CEA"/>
            <person name="William W."/>
        </authorList>
    </citation>
    <scope>NUCLEOTIDE SEQUENCE</scope>
</reference>
<dbReference type="AlphaFoldDB" id="A0A3P6BVF3"/>
<protein>
    <submittedName>
        <fullName evidence="1">Uncharacterized protein</fullName>
    </submittedName>
</protein>
<accession>A0A3P6BVF3</accession>
<proteinExistence type="predicted"/>
<gene>
    <name evidence="1" type="ORF">BRAA07T30436Z</name>
</gene>
<evidence type="ECO:0000313" key="1">
    <source>
        <dbReference type="EMBL" id="VDD00262.1"/>
    </source>
</evidence>
<name>A0A3P6BVF3_BRACM</name>
<organism evidence="1">
    <name type="scientific">Brassica campestris</name>
    <name type="common">Field mustard</name>
    <dbReference type="NCBI Taxonomy" id="3711"/>
    <lineage>
        <taxon>Eukaryota</taxon>
        <taxon>Viridiplantae</taxon>
        <taxon>Streptophyta</taxon>
        <taxon>Embryophyta</taxon>
        <taxon>Tracheophyta</taxon>
        <taxon>Spermatophyta</taxon>
        <taxon>Magnoliopsida</taxon>
        <taxon>eudicotyledons</taxon>
        <taxon>Gunneridae</taxon>
        <taxon>Pentapetalae</taxon>
        <taxon>rosids</taxon>
        <taxon>malvids</taxon>
        <taxon>Brassicales</taxon>
        <taxon>Brassicaceae</taxon>
        <taxon>Brassiceae</taxon>
        <taxon>Brassica</taxon>
    </lineage>
</organism>
<dbReference type="EMBL" id="LR031574">
    <property type="protein sequence ID" value="VDD00262.1"/>
    <property type="molecule type" value="Genomic_DNA"/>
</dbReference>
<sequence>MSGSSKKVGSISPALLILGSETVKSDNHEASPIHNLHDRFNLRPTSENIQKLRYQLANPRFGEHHLFSPIC</sequence>